<keyword evidence="4 9" id="KW-0378">Hydrolase</keyword>
<feature type="domain" description="Glycoside hydrolase family 3 N-terminal" evidence="8">
    <location>
        <begin position="40"/>
        <end position="351"/>
    </location>
</feature>
<dbReference type="GO" id="GO:0009254">
    <property type="term" value="P:peptidoglycan turnover"/>
    <property type="evidence" value="ECO:0007669"/>
    <property type="project" value="TreeGrafter"/>
</dbReference>
<dbReference type="InterPro" id="IPR001466">
    <property type="entry name" value="Beta-lactam-related"/>
</dbReference>
<evidence type="ECO:0000256" key="5">
    <source>
        <dbReference type="ARBA" id="ARBA00023295"/>
    </source>
</evidence>
<keyword evidence="10" id="KW-1185">Reference proteome</keyword>
<evidence type="ECO:0000256" key="4">
    <source>
        <dbReference type="ARBA" id="ARBA00022801"/>
    </source>
</evidence>
<dbReference type="InterPro" id="IPR001764">
    <property type="entry name" value="Glyco_hydro_3_N"/>
</dbReference>
<keyword evidence="6" id="KW-0732">Signal</keyword>
<comment type="similarity">
    <text evidence="2">Belongs to the glycosyl hydrolase 3 family.</text>
</comment>
<protein>
    <recommendedName>
        <fullName evidence="3">beta-N-acetylhexosaminidase</fullName>
        <ecNumber evidence="3">3.2.1.52</ecNumber>
    </recommendedName>
</protein>
<dbReference type="Pfam" id="PF00144">
    <property type="entry name" value="Beta-lactamase"/>
    <property type="match status" value="1"/>
</dbReference>
<evidence type="ECO:0000259" key="8">
    <source>
        <dbReference type="Pfam" id="PF00933"/>
    </source>
</evidence>
<dbReference type="AlphaFoldDB" id="A0A4R8DRL8"/>
<comment type="caution">
    <text evidence="9">The sequence shown here is derived from an EMBL/GenBank/DDBJ whole genome shotgun (WGS) entry which is preliminary data.</text>
</comment>
<dbReference type="Gene3D" id="3.40.710.10">
    <property type="entry name" value="DD-peptidase/beta-lactamase superfamily"/>
    <property type="match status" value="1"/>
</dbReference>
<dbReference type="PANTHER" id="PTHR30480:SF13">
    <property type="entry name" value="BETA-HEXOSAMINIDASE"/>
    <property type="match status" value="1"/>
</dbReference>
<dbReference type="Gene3D" id="3.40.50.1700">
    <property type="entry name" value="Glycoside hydrolase family 3 C-terminal domain"/>
    <property type="match status" value="1"/>
</dbReference>
<dbReference type="Proteomes" id="UP000294498">
    <property type="component" value="Unassembled WGS sequence"/>
</dbReference>
<dbReference type="Gene3D" id="3.20.20.300">
    <property type="entry name" value="Glycoside hydrolase, family 3, N-terminal domain"/>
    <property type="match status" value="1"/>
</dbReference>
<dbReference type="GO" id="GO:0005975">
    <property type="term" value="P:carbohydrate metabolic process"/>
    <property type="evidence" value="ECO:0007669"/>
    <property type="project" value="InterPro"/>
</dbReference>
<dbReference type="InterPro" id="IPR036881">
    <property type="entry name" value="Glyco_hydro_3_C_sf"/>
</dbReference>
<dbReference type="RefSeq" id="WP_133991177.1">
    <property type="nucleotide sequence ID" value="NZ_SODV01000001.1"/>
</dbReference>
<organism evidence="9 10">
    <name type="scientific">Dinghuibacter silviterrae</name>
    <dbReference type="NCBI Taxonomy" id="1539049"/>
    <lineage>
        <taxon>Bacteria</taxon>
        <taxon>Pseudomonadati</taxon>
        <taxon>Bacteroidota</taxon>
        <taxon>Chitinophagia</taxon>
        <taxon>Chitinophagales</taxon>
        <taxon>Chitinophagaceae</taxon>
        <taxon>Dinghuibacter</taxon>
    </lineage>
</organism>
<dbReference type="SUPFAM" id="SSF51445">
    <property type="entry name" value="(Trans)glycosidases"/>
    <property type="match status" value="1"/>
</dbReference>
<dbReference type="InterPro" id="IPR036962">
    <property type="entry name" value="Glyco_hydro_3_N_sf"/>
</dbReference>
<comment type="catalytic activity">
    <reaction evidence="1">
        <text>Hydrolysis of terminal non-reducing N-acetyl-D-hexosamine residues in N-acetyl-beta-D-hexosaminides.</text>
        <dbReference type="EC" id="3.2.1.52"/>
    </reaction>
</comment>
<evidence type="ECO:0000259" key="7">
    <source>
        <dbReference type="Pfam" id="PF00144"/>
    </source>
</evidence>
<feature type="chain" id="PRO_5020365119" description="beta-N-acetylhexosaminidase" evidence="6">
    <location>
        <begin position="21"/>
        <end position="977"/>
    </location>
</feature>
<evidence type="ECO:0000256" key="3">
    <source>
        <dbReference type="ARBA" id="ARBA00012663"/>
    </source>
</evidence>
<evidence type="ECO:0000256" key="1">
    <source>
        <dbReference type="ARBA" id="ARBA00001231"/>
    </source>
</evidence>
<accession>A0A4R8DRL8</accession>
<proteinExistence type="inferred from homology"/>
<feature type="signal peptide" evidence="6">
    <location>
        <begin position="1"/>
        <end position="20"/>
    </location>
</feature>
<sequence length="977" mass="107924">MIKLFCAAAFSLLTRTTLQAQVPDAVARHWADSVLLRLSVNDKIAQLMVIRASDQARYYTAETEDAVRRYHVGGLCFFQGGPVRQAELTNAYQQMSAVPLLITQDAEWGLGMRLDSVDALPHQMMLGAVRDTGLIERIGEQAGIQCKRLGVTMDLAPDIDVNNNPDNPVINDRSFGENKYTVARYGALYVKGLGRQGVMGCAKHFPGHGDTQTDSHLDLPVIRKTRAELDSLELYPFRSLVASGVPAVMVGHLYIPALDARENRPTSLSDKAIGLLRQWGYTGIVMTDALDMKGVTKYFPKGNAALEALRAGNDLLCLPVDVKATLKSVRKAVRHHVLSAASLDDKVRKVLMAKYTYVGVSPRVVDTGHLVQDLNAGTAVLRRQVALEALTLLRRDNPRLFPLLNRPERIEQGDSTALRVAYLGIGLEDDNAFARKIREGYRADAFYFPYTEGMERVPTLLRLLKGNYQAVVVGIHGYSRRPQGHYGLSAPALALLDSLQTFSNAVTFVFGNPYAIRYFPGMHNLVACYEDDSVTQCVAAEMLAGRKEPMGVLPVSAGGFAVGTGLQPAVPPEPLPMPAARPEDVGLNARRLQVIDSLAEDAIARHATPGCVVLVARNGKIVWDKAYGYMTFDRTESVRPDDLYDLASVTKICATTVSVMQLYDEGKIDLDKTLGDYLPWLAGTDKAGLFLRDIMLHQAGLKAFIPFYKDVSDKKDDPLPAFFTGRPETGFTVRVAEGLYMRNDYVDSMYRQIATSPLGPEGKYVYSDNDFILMGKIVEAVSGMSLDQYARQHFYVPLGMITTGFHPRDRFPLSQIAPTEDEKTFRRQLLRGDVHDPGAAMFGGVSGHAGLFSDAYDLSILLQMLLNGGEMNGVRYIRDSTVRYFTDYHSTISRRGFGFDKPEKDNAGRPDPYPCRSASPETFGHTGFTGTCIWVDPVYNLVFVFLSNRVCPDGNNNLLSKLNVRSNIQEAIYQAME</sequence>
<evidence type="ECO:0000256" key="6">
    <source>
        <dbReference type="SAM" id="SignalP"/>
    </source>
</evidence>
<dbReference type="PANTHER" id="PTHR30480">
    <property type="entry name" value="BETA-HEXOSAMINIDASE-RELATED"/>
    <property type="match status" value="1"/>
</dbReference>
<dbReference type="InterPro" id="IPR050226">
    <property type="entry name" value="NagZ_Beta-hexosaminidase"/>
</dbReference>
<dbReference type="Pfam" id="PF00933">
    <property type="entry name" value="Glyco_hydro_3"/>
    <property type="match status" value="1"/>
</dbReference>
<dbReference type="OrthoDB" id="9805821at2"/>
<name>A0A4R8DRL8_9BACT</name>
<dbReference type="EC" id="3.2.1.52" evidence="3"/>
<feature type="domain" description="Beta-lactamase-related" evidence="7">
    <location>
        <begin position="596"/>
        <end position="952"/>
    </location>
</feature>
<dbReference type="GO" id="GO:0004563">
    <property type="term" value="F:beta-N-acetylhexosaminidase activity"/>
    <property type="evidence" value="ECO:0007669"/>
    <property type="project" value="UniProtKB-EC"/>
</dbReference>
<reference evidence="9 10" key="1">
    <citation type="submission" date="2019-03" db="EMBL/GenBank/DDBJ databases">
        <title>Genomic Encyclopedia of Type Strains, Phase IV (KMG-IV): sequencing the most valuable type-strain genomes for metagenomic binning, comparative biology and taxonomic classification.</title>
        <authorList>
            <person name="Goeker M."/>
        </authorList>
    </citation>
    <scope>NUCLEOTIDE SEQUENCE [LARGE SCALE GENOMIC DNA]</scope>
    <source>
        <strain evidence="9 10">DSM 100059</strain>
    </source>
</reference>
<keyword evidence="5" id="KW-0326">Glycosidase</keyword>
<dbReference type="InterPro" id="IPR012338">
    <property type="entry name" value="Beta-lactam/transpept-like"/>
</dbReference>
<dbReference type="SUPFAM" id="SSF56601">
    <property type="entry name" value="beta-lactamase/transpeptidase-like"/>
    <property type="match status" value="1"/>
</dbReference>
<dbReference type="InterPro" id="IPR017853">
    <property type="entry name" value="GH"/>
</dbReference>
<gene>
    <name evidence="9" type="ORF">EDB95_1013</name>
</gene>
<evidence type="ECO:0000313" key="10">
    <source>
        <dbReference type="Proteomes" id="UP000294498"/>
    </source>
</evidence>
<evidence type="ECO:0000256" key="2">
    <source>
        <dbReference type="ARBA" id="ARBA00005336"/>
    </source>
</evidence>
<evidence type="ECO:0000313" key="9">
    <source>
        <dbReference type="EMBL" id="TDW99996.1"/>
    </source>
</evidence>
<dbReference type="EMBL" id="SODV01000001">
    <property type="protein sequence ID" value="TDW99996.1"/>
    <property type="molecule type" value="Genomic_DNA"/>
</dbReference>